<protein>
    <recommendedName>
        <fullName evidence="3">YbaB/EbfC DNA-binding family protein</fullName>
    </recommendedName>
</protein>
<proteinExistence type="predicted"/>
<dbReference type="Proteomes" id="UP000245674">
    <property type="component" value="Unassembled WGS sequence"/>
</dbReference>
<dbReference type="EMBL" id="QGDV01000020">
    <property type="protein sequence ID" value="PWJ61079.1"/>
    <property type="molecule type" value="Genomic_DNA"/>
</dbReference>
<keyword evidence="2" id="KW-1185">Reference proteome</keyword>
<reference evidence="1 2" key="1">
    <citation type="submission" date="2018-03" db="EMBL/GenBank/DDBJ databases">
        <title>Genomic Encyclopedia of Type Strains, Phase III (KMG-III): the genomes of soil and plant-associated and newly described type strains.</title>
        <authorList>
            <person name="Whitman W."/>
        </authorList>
    </citation>
    <scope>NUCLEOTIDE SEQUENCE [LARGE SCALE GENOMIC DNA]</scope>
    <source>
        <strain evidence="1 2">VKM Ac-1602</strain>
    </source>
</reference>
<comment type="caution">
    <text evidence="1">The sequence shown here is derived from an EMBL/GenBank/DDBJ whole genome shotgun (WGS) entry which is preliminary data.</text>
</comment>
<dbReference type="RefSeq" id="WP_127843882.1">
    <property type="nucleotide sequence ID" value="NZ_QGDV01000020.1"/>
</dbReference>
<evidence type="ECO:0000313" key="1">
    <source>
        <dbReference type="EMBL" id="PWJ61079.1"/>
    </source>
</evidence>
<name>A0ABX5LE14_9MICO</name>
<sequence>MESSPTSLDATERVLALLALRDAVAAELKVAQRQLVRTVTASGATTVDTPAGAAAVVTGPPPLSIDDAALLDWVRENAPEFVETVERVPDWYAAQLTDPATVTVTDGQALDGTGRTVAYARATGTGATFVRWPEQLRGRAARDRALPAVLAAVAAITLEASDAVDG</sequence>
<gene>
    <name evidence="1" type="ORF">B0H03_12017</name>
</gene>
<evidence type="ECO:0008006" key="3">
    <source>
        <dbReference type="Google" id="ProtNLM"/>
    </source>
</evidence>
<accession>A0ABX5LE14</accession>
<evidence type="ECO:0000313" key="2">
    <source>
        <dbReference type="Proteomes" id="UP000245674"/>
    </source>
</evidence>
<organism evidence="1 2">
    <name type="scientific">Rathayibacter iranicus NCPPB 2253 = VKM Ac-1602</name>
    <dbReference type="NCBI Taxonomy" id="1328868"/>
    <lineage>
        <taxon>Bacteria</taxon>
        <taxon>Bacillati</taxon>
        <taxon>Actinomycetota</taxon>
        <taxon>Actinomycetes</taxon>
        <taxon>Micrococcales</taxon>
        <taxon>Microbacteriaceae</taxon>
        <taxon>Rathayibacter</taxon>
    </lineage>
</organism>